<dbReference type="InterPro" id="IPR028939">
    <property type="entry name" value="P5C_Rdtase_cat_N"/>
</dbReference>
<comment type="similarity">
    <text evidence="1">Belongs to the pyrroline-5-carboxylate reductase family.</text>
</comment>
<gene>
    <name evidence="3" type="ORF">ROTO_03940</name>
</gene>
<keyword evidence="4" id="KW-1185">Reference proteome</keyword>
<dbReference type="Pfam" id="PF03807">
    <property type="entry name" value="F420_oxidored"/>
    <property type="match status" value="1"/>
</dbReference>
<organism evidence="3 4">
    <name type="scientific">Roseovarius tolerans</name>
    <dbReference type="NCBI Taxonomy" id="74031"/>
    <lineage>
        <taxon>Bacteria</taxon>
        <taxon>Pseudomonadati</taxon>
        <taxon>Pseudomonadota</taxon>
        <taxon>Alphaproteobacteria</taxon>
        <taxon>Rhodobacterales</taxon>
        <taxon>Roseobacteraceae</taxon>
        <taxon>Roseovarius</taxon>
    </lineage>
</organism>
<name>A0A0L6CZ18_9RHOB</name>
<dbReference type="Gene3D" id="3.40.50.720">
    <property type="entry name" value="NAD(P)-binding Rossmann-like Domain"/>
    <property type="match status" value="1"/>
</dbReference>
<dbReference type="InterPro" id="IPR036291">
    <property type="entry name" value="NAD(P)-bd_dom_sf"/>
</dbReference>
<dbReference type="EMBL" id="LGVV01000003">
    <property type="protein sequence ID" value="KNX42989.1"/>
    <property type="molecule type" value="Genomic_DNA"/>
</dbReference>
<evidence type="ECO:0000259" key="2">
    <source>
        <dbReference type="Pfam" id="PF03807"/>
    </source>
</evidence>
<dbReference type="STRING" id="74031.SAMN04488077_10363"/>
<accession>A0A0L6CZ18</accession>
<reference evidence="4" key="1">
    <citation type="submission" date="2015-07" db="EMBL/GenBank/DDBJ databases">
        <title>Draft Genome Sequence of Roseovarius tolerans EL-164, a producer of N-Acylated Alanine Methyl Esters (NAMEs).</title>
        <authorList>
            <person name="Voget S."/>
            <person name="Bruns H."/>
            <person name="Wagner-Doebler I."/>
            <person name="Schulz S."/>
            <person name="Daniel R."/>
        </authorList>
    </citation>
    <scope>NUCLEOTIDE SEQUENCE [LARGE SCALE GENOMIC DNA]</scope>
    <source>
        <strain evidence="4">EL-164</strain>
    </source>
</reference>
<dbReference type="GO" id="GO:0055129">
    <property type="term" value="P:L-proline biosynthetic process"/>
    <property type="evidence" value="ECO:0007669"/>
    <property type="project" value="TreeGrafter"/>
</dbReference>
<evidence type="ECO:0000313" key="4">
    <source>
        <dbReference type="Proteomes" id="UP000037046"/>
    </source>
</evidence>
<dbReference type="GO" id="GO:0004735">
    <property type="term" value="F:pyrroline-5-carboxylate reductase activity"/>
    <property type="evidence" value="ECO:0007669"/>
    <property type="project" value="TreeGrafter"/>
</dbReference>
<dbReference type="PANTHER" id="PTHR11645">
    <property type="entry name" value="PYRROLINE-5-CARBOXYLATE REDUCTASE"/>
    <property type="match status" value="1"/>
</dbReference>
<feature type="domain" description="Pyrroline-5-carboxylate reductase catalytic N-terminal" evidence="2">
    <location>
        <begin position="3"/>
        <end position="91"/>
    </location>
</feature>
<protein>
    <submittedName>
        <fullName evidence="3">Pyrroline-5-carboxylate reductase</fullName>
    </submittedName>
</protein>
<dbReference type="PATRIC" id="fig|74031.6.peg.404"/>
<dbReference type="OrthoDB" id="9805754at2"/>
<dbReference type="PANTHER" id="PTHR11645:SF13">
    <property type="entry name" value="PYRROLINE-5-CARBOXYLATE REDUCTASE CATALYTIC N-TERMINAL DOMAIN-CONTAINING PROTEIN"/>
    <property type="match status" value="1"/>
</dbReference>
<dbReference type="SUPFAM" id="SSF51735">
    <property type="entry name" value="NAD(P)-binding Rossmann-fold domains"/>
    <property type="match status" value="1"/>
</dbReference>
<dbReference type="AlphaFoldDB" id="A0A0L6CZ18"/>
<evidence type="ECO:0000256" key="1">
    <source>
        <dbReference type="ARBA" id="ARBA00005525"/>
    </source>
</evidence>
<evidence type="ECO:0000313" key="3">
    <source>
        <dbReference type="EMBL" id="KNX42989.1"/>
    </source>
</evidence>
<dbReference type="RefSeq" id="WP_050661343.1">
    <property type="nucleotide sequence ID" value="NZ_CP118494.1"/>
</dbReference>
<comment type="caution">
    <text evidence="3">The sequence shown here is derived from an EMBL/GenBank/DDBJ whole genome shotgun (WGS) entry which is preliminary data.</text>
</comment>
<dbReference type="Proteomes" id="UP000037046">
    <property type="component" value="Unassembled WGS sequence"/>
</dbReference>
<sequence length="255" mass="26275">MARIGFLGTGAIAEAMVRGLDGAGHDILVSERNAATAQRLAGDFAGVSVATNAEVVAQSDIVILCLMSGIAERVLPDLPFRADHKVISVMADMPRDRLAALIPDVADLSLTIPLPSIATGGCPLPVWPDTGSVRAVFGARNPVIAVESEAALNAHFGACAVSLPVMALLRTGVDWLAAQTGDRTGAEIYVTAMFGAYFAAMRKDGSGGIDTLMADLGTEGGLNDSLRNTMVQAGAPDALLEGLDGLRERLGLPPA</sequence>
<proteinExistence type="inferred from homology"/>